<comment type="caution">
    <text evidence="2">The sequence shown here is derived from an EMBL/GenBank/DDBJ whole genome shotgun (WGS) entry which is preliminary data.</text>
</comment>
<sequence>QPDVRWMIEKAGQESPIQKFRETKHEEQVAA</sequence>
<reference evidence="2" key="1">
    <citation type="journal article" date="2014" name="Front. Microbiol.">
        <title>High frequency of phylogenetically diverse reductive dehalogenase-homologous genes in deep subseafloor sedimentary metagenomes.</title>
        <authorList>
            <person name="Kawai M."/>
            <person name="Futagami T."/>
            <person name="Toyoda A."/>
            <person name="Takaki Y."/>
            <person name="Nishi S."/>
            <person name="Hori S."/>
            <person name="Arai W."/>
            <person name="Tsubouchi T."/>
            <person name="Morono Y."/>
            <person name="Uchiyama I."/>
            <person name="Ito T."/>
            <person name="Fujiyama A."/>
            <person name="Inagaki F."/>
            <person name="Takami H."/>
        </authorList>
    </citation>
    <scope>NUCLEOTIDE SEQUENCE</scope>
    <source>
        <strain evidence="2">Expedition CK06-06</strain>
    </source>
</reference>
<proteinExistence type="predicted"/>
<dbReference type="EMBL" id="BARW01017899">
    <property type="protein sequence ID" value="GAI92666.1"/>
    <property type="molecule type" value="Genomic_DNA"/>
</dbReference>
<dbReference type="AlphaFoldDB" id="X1TMS2"/>
<feature type="region of interest" description="Disordered" evidence="1">
    <location>
        <begin position="1"/>
        <end position="31"/>
    </location>
</feature>
<gene>
    <name evidence="2" type="ORF">S12H4_30785</name>
</gene>
<feature type="non-terminal residue" evidence="2">
    <location>
        <position position="1"/>
    </location>
</feature>
<accession>X1TMS2</accession>
<feature type="compositionally biased region" description="Basic and acidic residues" evidence="1">
    <location>
        <begin position="19"/>
        <end position="31"/>
    </location>
</feature>
<feature type="compositionally biased region" description="Basic and acidic residues" evidence="1">
    <location>
        <begin position="1"/>
        <end position="12"/>
    </location>
</feature>
<name>X1TMS2_9ZZZZ</name>
<organism evidence="2">
    <name type="scientific">marine sediment metagenome</name>
    <dbReference type="NCBI Taxonomy" id="412755"/>
    <lineage>
        <taxon>unclassified sequences</taxon>
        <taxon>metagenomes</taxon>
        <taxon>ecological metagenomes</taxon>
    </lineage>
</organism>
<evidence type="ECO:0000256" key="1">
    <source>
        <dbReference type="SAM" id="MobiDB-lite"/>
    </source>
</evidence>
<evidence type="ECO:0000313" key="2">
    <source>
        <dbReference type="EMBL" id="GAI92666.1"/>
    </source>
</evidence>
<protein>
    <submittedName>
        <fullName evidence="2">Uncharacterized protein</fullName>
    </submittedName>
</protein>